<accession>A0AAN6UEU9</accession>
<reference evidence="2" key="1">
    <citation type="journal article" date="2023" name="Mol. Phylogenet. Evol.">
        <title>Genome-scale phylogeny and comparative genomics of the fungal order Sordariales.</title>
        <authorList>
            <person name="Hensen N."/>
            <person name="Bonometti L."/>
            <person name="Westerberg I."/>
            <person name="Brannstrom I.O."/>
            <person name="Guillou S."/>
            <person name="Cros-Aarteil S."/>
            <person name="Calhoun S."/>
            <person name="Haridas S."/>
            <person name="Kuo A."/>
            <person name="Mondo S."/>
            <person name="Pangilinan J."/>
            <person name="Riley R."/>
            <person name="LaButti K."/>
            <person name="Andreopoulos B."/>
            <person name="Lipzen A."/>
            <person name="Chen C."/>
            <person name="Yan M."/>
            <person name="Daum C."/>
            <person name="Ng V."/>
            <person name="Clum A."/>
            <person name="Steindorff A."/>
            <person name="Ohm R.A."/>
            <person name="Martin F."/>
            <person name="Silar P."/>
            <person name="Natvig D.O."/>
            <person name="Lalanne C."/>
            <person name="Gautier V."/>
            <person name="Ament-Velasquez S.L."/>
            <person name="Kruys A."/>
            <person name="Hutchinson M.I."/>
            <person name="Powell A.J."/>
            <person name="Barry K."/>
            <person name="Miller A.N."/>
            <person name="Grigoriev I.V."/>
            <person name="Debuchy R."/>
            <person name="Gladieux P."/>
            <person name="Hiltunen Thoren M."/>
            <person name="Johannesson H."/>
        </authorList>
    </citation>
    <scope>NUCLEOTIDE SEQUENCE</scope>
    <source>
        <strain evidence="2">CBS 123565</strain>
    </source>
</reference>
<name>A0AAN6UEU9_9PEZI</name>
<evidence type="ECO:0000256" key="1">
    <source>
        <dbReference type="SAM" id="MobiDB-lite"/>
    </source>
</evidence>
<evidence type="ECO:0000313" key="3">
    <source>
        <dbReference type="Proteomes" id="UP001304895"/>
    </source>
</evidence>
<dbReference type="Proteomes" id="UP001304895">
    <property type="component" value="Unassembled WGS sequence"/>
</dbReference>
<protein>
    <submittedName>
        <fullName evidence="2">Uncharacterized protein</fullName>
    </submittedName>
</protein>
<evidence type="ECO:0000313" key="2">
    <source>
        <dbReference type="EMBL" id="KAK4131683.1"/>
    </source>
</evidence>
<comment type="caution">
    <text evidence="2">The sequence shown here is derived from an EMBL/GenBank/DDBJ whole genome shotgun (WGS) entry which is preliminary data.</text>
</comment>
<proteinExistence type="predicted"/>
<feature type="compositionally biased region" description="Low complexity" evidence="1">
    <location>
        <begin position="36"/>
        <end position="46"/>
    </location>
</feature>
<sequence length="217" mass="24288">MRQGISHGDVWESDTLSPDLPGRLQRQMGEDTKDWTAASRASRRPSTTRGLSSAVLLRSRLSVVFRFSLIEGITAVWFLGACTGEGLFRRTAWPSSLCCEEELAGYTNNPAVLQESTSFRHRPSPDEQTMWNTRRLKSRLRHLHQLPMLLSMCGPAVQGRGQEQLSRSCNRRGVVTRPKHIVDRTEGFVIWLKTCAYGPTAFRTPAQYGHGEPASGC</sequence>
<dbReference type="AlphaFoldDB" id="A0AAN6UEU9"/>
<gene>
    <name evidence="2" type="ORF">BT67DRAFT_147326</name>
</gene>
<feature type="region of interest" description="Disordered" evidence="1">
    <location>
        <begin position="1"/>
        <end position="46"/>
    </location>
</feature>
<reference evidence="2" key="2">
    <citation type="submission" date="2023-05" db="EMBL/GenBank/DDBJ databases">
        <authorList>
            <consortium name="Lawrence Berkeley National Laboratory"/>
            <person name="Steindorff A."/>
            <person name="Hensen N."/>
            <person name="Bonometti L."/>
            <person name="Westerberg I."/>
            <person name="Brannstrom I.O."/>
            <person name="Guillou S."/>
            <person name="Cros-Aarteil S."/>
            <person name="Calhoun S."/>
            <person name="Haridas S."/>
            <person name="Kuo A."/>
            <person name="Mondo S."/>
            <person name="Pangilinan J."/>
            <person name="Riley R."/>
            <person name="Labutti K."/>
            <person name="Andreopoulos B."/>
            <person name="Lipzen A."/>
            <person name="Chen C."/>
            <person name="Yanf M."/>
            <person name="Daum C."/>
            <person name="Ng V."/>
            <person name="Clum A."/>
            <person name="Ohm R."/>
            <person name="Martin F."/>
            <person name="Silar P."/>
            <person name="Natvig D."/>
            <person name="Lalanne C."/>
            <person name="Gautier V."/>
            <person name="Ament-Velasquez S.L."/>
            <person name="Kruys A."/>
            <person name="Hutchinson M.I."/>
            <person name="Powell A.J."/>
            <person name="Barry K."/>
            <person name="Miller A.N."/>
            <person name="Grigoriev I.V."/>
            <person name="Debuchy R."/>
            <person name="Gladieux P."/>
            <person name="Thoren M.H."/>
            <person name="Johannesson H."/>
        </authorList>
    </citation>
    <scope>NUCLEOTIDE SEQUENCE</scope>
    <source>
        <strain evidence="2">CBS 123565</strain>
    </source>
</reference>
<organism evidence="2 3">
    <name type="scientific">Trichocladium antarcticum</name>
    <dbReference type="NCBI Taxonomy" id="1450529"/>
    <lineage>
        <taxon>Eukaryota</taxon>
        <taxon>Fungi</taxon>
        <taxon>Dikarya</taxon>
        <taxon>Ascomycota</taxon>
        <taxon>Pezizomycotina</taxon>
        <taxon>Sordariomycetes</taxon>
        <taxon>Sordariomycetidae</taxon>
        <taxon>Sordariales</taxon>
        <taxon>Chaetomiaceae</taxon>
        <taxon>Trichocladium</taxon>
    </lineage>
</organism>
<dbReference type="EMBL" id="MU853422">
    <property type="protein sequence ID" value="KAK4131683.1"/>
    <property type="molecule type" value="Genomic_DNA"/>
</dbReference>
<keyword evidence="3" id="KW-1185">Reference proteome</keyword>